<keyword evidence="2" id="KW-1133">Transmembrane helix</keyword>
<feature type="compositionally biased region" description="Basic and acidic residues" evidence="1">
    <location>
        <begin position="136"/>
        <end position="148"/>
    </location>
</feature>
<feature type="transmembrane region" description="Helical" evidence="2">
    <location>
        <begin position="73"/>
        <end position="94"/>
    </location>
</feature>
<evidence type="ECO:0000313" key="4">
    <source>
        <dbReference type="Proteomes" id="UP001500483"/>
    </source>
</evidence>
<evidence type="ECO:0000256" key="2">
    <source>
        <dbReference type="SAM" id="Phobius"/>
    </source>
</evidence>
<dbReference type="RefSeq" id="WP_344925326.1">
    <property type="nucleotide sequence ID" value="NZ_BAAAYK010000038.1"/>
</dbReference>
<proteinExistence type="predicted"/>
<reference evidence="4" key="1">
    <citation type="journal article" date="2019" name="Int. J. Syst. Evol. Microbiol.">
        <title>The Global Catalogue of Microorganisms (GCM) 10K type strain sequencing project: providing services to taxonomists for standard genome sequencing and annotation.</title>
        <authorList>
            <consortium name="The Broad Institute Genomics Platform"/>
            <consortium name="The Broad Institute Genome Sequencing Center for Infectious Disease"/>
            <person name="Wu L."/>
            <person name="Ma J."/>
        </authorList>
    </citation>
    <scope>NUCLEOTIDE SEQUENCE [LARGE SCALE GENOMIC DNA]</scope>
    <source>
        <strain evidence="4">JCM 9687</strain>
    </source>
</reference>
<evidence type="ECO:0008006" key="5">
    <source>
        <dbReference type="Google" id="ProtNLM"/>
    </source>
</evidence>
<accession>A0ABP6RK93</accession>
<keyword evidence="4" id="KW-1185">Reference proteome</keyword>
<dbReference type="Proteomes" id="UP001500483">
    <property type="component" value="Unassembled WGS sequence"/>
</dbReference>
<gene>
    <name evidence="3" type="ORF">GCM10020366_16550</name>
</gene>
<dbReference type="EMBL" id="BAAAYK010000038">
    <property type="protein sequence ID" value="GAA3355635.1"/>
    <property type="molecule type" value="Genomic_DNA"/>
</dbReference>
<keyword evidence="2" id="KW-0472">Membrane</keyword>
<comment type="caution">
    <text evidence="3">The sequence shown here is derived from an EMBL/GenBank/DDBJ whole genome shotgun (WGS) entry which is preliminary data.</text>
</comment>
<name>A0ABP6RK93_9PSEU</name>
<sequence>MAFHAGGPVTAGLSQVARMDRRERAGLVRELSRQHPTFRTLWRRLMLARAVAFTSVLALAVAVVLLVQDEVPARWVSVLVLGGLGGFAHVAIVLTDHRFDLLLAVLGAHRTDQLHDRLLADELYGSGTSEDERAEGEEPRAEHDRSAS</sequence>
<protein>
    <recommendedName>
        <fullName evidence="5">DUF3040 domain-containing protein</fullName>
    </recommendedName>
</protein>
<evidence type="ECO:0000256" key="1">
    <source>
        <dbReference type="SAM" id="MobiDB-lite"/>
    </source>
</evidence>
<organism evidence="3 4">
    <name type="scientific">Saccharopolyspora gregorii</name>
    <dbReference type="NCBI Taxonomy" id="33914"/>
    <lineage>
        <taxon>Bacteria</taxon>
        <taxon>Bacillati</taxon>
        <taxon>Actinomycetota</taxon>
        <taxon>Actinomycetes</taxon>
        <taxon>Pseudonocardiales</taxon>
        <taxon>Pseudonocardiaceae</taxon>
        <taxon>Saccharopolyspora</taxon>
    </lineage>
</organism>
<keyword evidence="2" id="KW-0812">Transmembrane</keyword>
<feature type="transmembrane region" description="Helical" evidence="2">
    <location>
        <begin position="46"/>
        <end position="67"/>
    </location>
</feature>
<evidence type="ECO:0000313" key="3">
    <source>
        <dbReference type="EMBL" id="GAA3355635.1"/>
    </source>
</evidence>
<feature type="region of interest" description="Disordered" evidence="1">
    <location>
        <begin position="125"/>
        <end position="148"/>
    </location>
</feature>